<feature type="compositionally biased region" description="Basic and acidic residues" evidence="1">
    <location>
        <begin position="1"/>
        <end position="20"/>
    </location>
</feature>
<feature type="unsure residue" description="I or L" evidence="2">
    <location>
        <position position="201"/>
    </location>
</feature>
<feature type="compositionally biased region" description="Acidic residues" evidence="1">
    <location>
        <begin position="21"/>
        <end position="40"/>
    </location>
</feature>
<evidence type="ECO:0000256" key="1">
    <source>
        <dbReference type="SAM" id="MobiDB-lite"/>
    </source>
</evidence>
<reference evidence="2 3" key="1">
    <citation type="submission" date="2016-03" db="EMBL/GenBank/DDBJ databases">
        <authorList>
            <person name="Ploux O."/>
        </authorList>
    </citation>
    <scope>NUCLEOTIDE SEQUENCE [LARGE SCALE GENOMIC DNA]</scope>
    <source>
        <strain evidence="2 3">URUG2</strain>
    </source>
</reference>
<feature type="region of interest" description="Disordered" evidence="1">
    <location>
        <begin position="1"/>
        <end position="56"/>
    </location>
</feature>
<dbReference type="Proteomes" id="UP000225277">
    <property type="component" value="Unassembled WGS sequence"/>
</dbReference>
<dbReference type="EMBL" id="FJUY01000018">
    <property type="protein sequence ID" value="CZT23785.1"/>
    <property type="molecule type" value="Genomic_DNA"/>
</dbReference>
<name>A0A2D3VDE8_9PEZI</name>
<evidence type="ECO:0000313" key="3">
    <source>
        <dbReference type="Proteomes" id="UP000225277"/>
    </source>
</evidence>
<feature type="region of interest" description="Disordered" evidence="1">
    <location>
        <begin position="97"/>
        <end position="178"/>
    </location>
</feature>
<evidence type="ECO:0000313" key="2">
    <source>
        <dbReference type="EMBL" id="CZT23785.1"/>
    </source>
</evidence>
<sequence length="246" mass="27251">MERAEQQSEKGITLKDKSESETENDFESVTEGGFESETEGYLESHAGVQSEKTAEIEKNATINESISYANQEYPEDDVTWTDDGRWYSASAGMFFDDSSQSWYYDNGNTGYGDDGSVQNSSTQQNGEPRGGEGALLNQQQSSLVQQNGEPWGGEGALLGQQQGSTGYENSEGQGAFPGEQVPAITCEDIYLYQKSPTPEELMECFKQEKQKRLQVKQLQDHTAQMKIRADRVTLARCLPSSARSSR</sequence>
<accession>A0A2D3VDE8</accession>
<feature type="compositionally biased region" description="Low complexity" evidence="1">
    <location>
        <begin position="135"/>
        <end position="147"/>
    </location>
</feature>
<gene>
    <name evidence="2" type="ORF">RCC_09499</name>
</gene>
<proteinExistence type="predicted"/>
<dbReference type="AlphaFoldDB" id="A0A2D3VDE8"/>
<keyword evidence="3" id="KW-1185">Reference proteome</keyword>
<organism evidence="2 3">
    <name type="scientific">Ramularia collo-cygni</name>
    <dbReference type="NCBI Taxonomy" id="112498"/>
    <lineage>
        <taxon>Eukaryota</taxon>
        <taxon>Fungi</taxon>
        <taxon>Dikarya</taxon>
        <taxon>Ascomycota</taxon>
        <taxon>Pezizomycotina</taxon>
        <taxon>Dothideomycetes</taxon>
        <taxon>Dothideomycetidae</taxon>
        <taxon>Mycosphaerellales</taxon>
        <taxon>Mycosphaerellaceae</taxon>
        <taxon>Ramularia</taxon>
    </lineage>
</organism>
<feature type="compositionally biased region" description="Polar residues" evidence="1">
    <location>
        <begin position="116"/>
        <end position="126"/>
    </location>
</feature>
<protein>
    <submittedName>
        <fullName evidence="2">Uncharacterized protein</fullName>
    </submittedName>
</protein>